<accession>A0AAW5R445</accession>
<dbReference type="AlphaFoldDB" id="A0AAW5R445"/>
<evidence type="ECO:0000313" key="2">
    <source>
        <dbReference type="Proteomes" id="UP001320898"/>
    </source>
</evidence>
<dbReference type="RefSeq" id="WP_261617499.1">
    <property type="nucleotide sequence ID" value="NZ_JALIDZ010000009.1"/>
</dbReference>
<evidence type="ECO:0000313" key="1">
    <source>
        <dbReference type="EMBL" id="MCT8973917.1"/>
    </source>
</evidence>
<gene>
    <name evidence="1" type="ORF">MUB46_18785</name>
</gene>
<dbReference type="Gene3D" id="3.90.1710.10">
    <property type="entry name" value="Enterococcus faecalis V583 domain"/>
    <property type="match status" value="1"/>
</dbReference>
<name>A0AAW5R445_9HYPH</name>
<dbReference type="Pfam" id="PF06545">
    <property type="entry name" value="AllG"/>
    <property type="match status" value="1"/>
</dbReference>
<dbReference type="Gene3D" id="3.90.1700.10">
    <property type="entry name" value="v583 domain like"/>
    <property type="match status" value="1"/>
</dbReference>
<keyword evidence="2" id="KW-1185">Reference proteome</keyword>
<organism evidence="1 2">
    <name type="scientific">Microbaculum marinisediminis</name>
    <dbReference type="NCBI Taxonomy" id="2931392"/>
    <lineage>
        <taxon>Bacteria</taxon>
        <taxon>Pseudomonadati</taxon>
        <taxon>Pseudomonadota</taxon>
        <taxon>Alphaproteobacteria</taxon>
        <taxon>Hyphomicrobiales</taxon>
        <taxon>Tepidamorphaceae</taxon>
        <taxon>Microbaculum</taxon>
    </lineage>
</organism>
<dbReference type="Proteomes" id="UP001320898">
    <property type="component" value="Unassembled WGS sequence"/>
</dbReference>
<protein>
    <submittedName>
        <fullName evidence="1">DUF1116 domain-containing protein</fullName>
    </submittedName>
</protein>
<sequence>MNDPARAAANDIAVGRMLASEPQLVGIEPAVDVVPGMTPQTILTSGAPLEWSAYTGGQRRAVLFGAVYEGLARDIDEADRLIRDGKIHVRSTQDHSCIGSVAGIFSASMPVVIVEDTAHGHKAFCSLYEGPSRLKLNYGAYDDNVRDALNWLRDSLAPLLSAAIEISGPIPLKPLMARGLRMGDELHSRNTAATILFAREINKSLLELYAGGRQTEVLAAFDFLYENEYSFLRLGMAAAKVMADAAHGVDGSSLVTAMAISCQDFAIRVSGLGDTWFRGPHPTLEGRFFDGFTDEDTEWIGGESCVTEVVGLGGFAQVCAPTLQAYQGGNYATMQRTNDEMYRICVRENDQFLLPPFGFRGAPTGIDIFKVLDTGITPAIDGGLAGKDGGQIGAGILRPPIDCFAKAAAAHEEMKSTP</sequence>
<proteinExistence type="predicted"/>
<reference evidence="1 2" key="1">
    <citation type="submission" date="2022-04" db="EMBL/GenBank/DDBJ databases">
        <authorList>
            <person name="Ye Y.-Q."/>
            <person name="Du Z.-J."/>
        </authorList>
    </citation>
    <scope>NUCLEOTIDE SEQUENCE [LARGE SCALE GENOMIC DNA]</scope>
    <source>
        <strain evidence="1 2">A6E488</strain>
    </source>
</reference>
<comment type="caution">
    <text evidence="1">The sequence shown here is derived from an EMBL/GenBank/DDBJ whole genome shotgun (WGS) entry which is preliminary data.</text>
</comment>
<dbReference type="InterPro" id="IPR009499">
    <property type="entry name" value="AllG-like"/>
</dbReference>
<dbReference type="Gene3D" id="1.10.10.660">
    <property type="entry name" value="conserved protein of unknown function from Enterococcus faecalis V583"/>
    <property type="match status" value="1"/>
</dbReference>
<dbReference type="InterPro" id="IPR024033">
    <property type="entry name" value="OXTCase_su_AllG_h-dom"/>
</dbReference>
<dbReference type="EMBL" id="JALIDZ010000009">
    <property type="protein sequence ID" value="MCT8973917.1"/>
    <property type="molecule type" value="Genomic_DNA"/>
</dbReference>